<evidence type="ECO:0000313" key="1">
    <source>
        <dbReference type="EMBL" id="MDR6461065.1"/>
    </source>
</evidence>
<comment type="caution">
    <text evidence="1">The sequence shown here is derived from an EMBL/GenBank/DDBJ whole genome shotgun (WGS) entry which is preliminary data.</text>
</comment>
<dbReference type="EMBL" id="JAVDQX010000006">
    <property type="protein sequence ID" value="MDR6461065.1"/>
    <property type="molecule type" value="Genomic_DNA"/>
</dbReference>
<evidence type="ECO:0000313" key="2">
    <source>
        <dbReference type="Proteomes" id="UP001184833"/>
    </source>
</evidence>
<accession>A0ACC6JE65</accession>
<reference evidence="1" key="1">
    <citation type="submission" date="2023-07" db="EMBL/GenBank/DDBJ databases">
        <title>Sorghum-associated microbial communities from plants grown in Nebraska, USA.</title>
        <authorList>
            <person name="Schachtman D."/>
        </authorList>
    </citation>
    <scope>NUCLEOTIDE SEQUENCE</scope>
    <source>
        <strain evidence="1">DS2329</strain>
    </source>
</reference>
<gene>
    <name evidence="1" type="ORF">J2786_004216</name>
</gene>
<protein>
    <submittedName>
        <fullName evidence="1">Transcriptional regulator with PAS, ATPase and Fis domain</fullName>
    </submittedName>
</protein>
<name>A0ACC6JE65_9FLAO</name>
<keyword evidence="2" id="KW-1185">Reference proteome</keyword>
<dbReference type="Proteomes" id="UP001184833">
    <property type="component" value="Unassembled WGS sequence"/>
</dbReference>
<proteinExistence type="predicted"/>
<organism evidence="1 2">
    <name type="scientific">Chryseobacterium vietnamense</name>
    <dbReference type="NCBI Taxonomy" id="866785"/>
    <lineage>
        <taxon>Bacteria</taxon>
        <taxon>Pseudomonadati</taxon>
        <taxon>Bacteroidota</taxon>
        <taxon>Flavobacteriia</taxon>
        <taxon>Flavobacteriales</taxon>
        <taxon>Weeksellaceae</taxon>
        <taxon>Chryseobacterium group</taxon>
        <taxon>Chryseobacterium</taxon>
    </lineage>
</organism>
<sequence>MSNELQNIKNRFGIIGNFPALNRALEKSIQVAPTDISVLVIGESGVGKEFIPKIIHSESRRKHQPYIVVNCGAIPEGTIDSELFGHEKGAFTGATATRKGYFEVADGGTIFLDEVGELPLQTQVRLLRVLESGEFMKVGSSQVQKTNVRIVAATNVNMMKAIHDGRFREDLYYRLNTVQIDMPPLRERKGDIHLLFRKFAIDFAEKYRMPELELEQSAVHYIESYSFPGNVRQLRNLVEQMTVVERNRNITAEKLAEYIPMETHLPMVVNTPSTPKQNDFGSEREIMYKILFDMRNDINDLKSLTSELIKNRGTADLSNHEKNLINRIYTSDSQPQVNSGSMLYFENNNDTPAVQTPTIISTPDDSYEDIEDIEIEENRPESLSLQNNEKDLIIKALEKHKGRRNRAADELGISQRTLYRKIKQYNLED</sequence>